<dbReference type="InterPro" id="IPR015510">
    <property type="entry name" value="PGRP"/>
</dbReference>
<organism evidence="4 5">
    <name type="scientific">Marininema halotolerans</name>
    <dbReference type="NCBI Taxonomy" id="1155944"/>
    <lineage>
        <taxon>Bacteria</taxon>
        <taxon>Bacillati</taxon>
        <taxon>Bacillota</taxon>
        <taxon>Bacilli</taxon>
        <taxon>Bacillales</taxon>
        <taxon>Thermoactinomycetaceae</taxon>
        <taxon>Marininema</taxon>
    </lineage>
</organism>
<dbReference type="GO" id="GO:0008270">
    <property type="term" value="F:zinc ion binding"/>
    <property type="evidence" value="ECO:0007669"/>
    <property type="project" value="InterPro"/>
</dbReference>
<dbReference type="Gene3D" id="2.60.120.260">
    <property type="entry name" value="Galactose-binding domain-like"/>
    <property type="match status" value="1"/>
</dbReference>
<dbReference type="AlphaFoldDB" id="A0A1I6SH97"/>
<evidence type="ECO:0000256" key="1">
    <source>
        <dbReference type="ARBA" id="ARBA00007553"/>
    </source>
</evidence>
<dbReference type="Pfam" id="PF25275">
    <property type="entry name" value="Golvesin_C"/>
    <property type="match status" value="2"/>
</dbReference>
<dbReference type="EMBL" id="FPAA01000007">
    <property type="protein sequence ID" value="SFS76355.1"/>
    <property type="molecule type" value="Genomic_DNA"/>
</dbReference>
<evidence type="ECO:0000259" key="3">
    <source>
        <dbReference type="SMART" id="SM00701"/>
    </source>
</evidence>
<dbReference type="PANTHER" id="PTHR11022">
    <property type="entry name" value="PEPTIDOGLYCAN RECOGNITION PROTEIN"/>
    <property type="match status" value="1"/>
</dbReference>
<proteinExistence type="inferred from homology"/>
<dbReference type="Gene3D" id="3.40.80.10">
    <property type="entry name" value="Peptidoglycan recognition protein-like"/>
    <property type="match status" value="1"/>
</dbReference>
<comment type="similarity">
    <text evidence="1">Belongs to the N-acetylmuramoyl-L-alanine amidase 2 family.</text>
</comment>
<dbReference type="GO" id="GO:0008745">
    <property type="term" value="F:N-acetylmuramoyl-L-alanine amidase activity"/>
    <property type="evidence" value="ECO:0007669"/>
    <property type="project" value="InterPro"/>
</dbReference>
<sequence>MISGVTKKGLIIFFSTLALLFILTLPIFPSSLARPATIKVMADNVHQKAIKDYSKGKLRNVTLKKEDGKSIIEVKNPASSSTYTSPTIQSDIPFTDVGIHWKDGRKKVLPNSEPQESAQFFIRTSKDQTQWTAWQPVEVDSSESPDHVQSNEVFGNLIYADHDKYLQYKVAFSGETKEAQFHDVSVTFLNSEDGKQVAAKEKTSFASLLYTKANAAINRPNIVSRSQWKADEELRYVKDSQTGEKREDWPRQYIPKMTHLAIHHTDTPNSDPDPAARVRSIYYYHAKTKGWGDIAYNAIIGSDGKIYEGRKGKDGEVLTTGVVGGHTYSFNHTTFGVAVMGDYQNKSLPSKMRSSLIDLLAYEADIHGIDPLGKTNVVRNYEYNDPNVPKVDTNVPNLQGHKDFPRTSTSCPGGKLHADLGNIRHDVKDALDEDTHVRIIDNNDRKYTFYVGTWPNSTSIKGYYKKNYQPNGKGTGKARFTWKFNPSETGVYKVSIRYTSASDRASNAPYTVTYADGKYTKSINQKKSGGKWIELGTFNFAKGKQGTVQLTDKANGYVIADAVRFEYLPSAIISDNAHSSSQSKGKWVFSSNVKNYYGTNYQYNGKGTGLATFTWNFNIAESGNYKVYARYQSYKDRGTNSPYRIDYEGGSKIKEVNQRINGGKWVYLGTYPYTGGKDYKVTLSDKANGFVIADAIRLIKK</sequence>
<dbReference type="SUPFAM" id="SSF55846">
    <property type="entry name" value="N-acetylmuramoyl-L-alanine amidase-like"/>
    <property type="match status" value="1"/>
</dbReference>
<dbReference type="InterPro" id="IPR002502">
    <property type="entry name" value="Amidase_domain"/>
</dbReference>
<dbReference type="OrthoDB" id="9812621at2"/>
<keyword evidence="5" id="KW-1185">Reference proteome</keyword>
<feature type="region of interest" description="Disordered" evidence="2">
    <location>
        <begin position="388"/>
        <end position="410"/>
    </location>
</feature>
<evidence type="ECO:0000313" key="4">
    <source>
        <dbReference type="EMBL" id="SFS76355.1"/>
    </source>
</evidence>
<feature type="domain" description="Peptidoglycan recognition protein family" evidence="3">
    <location>
        <begin position="220"/>
        <end position="382"/>
    </location>
</feature>
<dbReference type="PANTHER" id="PTHR11022:SF41">
    <property type="entry name" value="PEPTIDOGLYCAN-RECOGNITION PROTEIN LC-RELATED"/>
    <property type="match status" value="1"/>
</dbReference>
<dbReference type="GO" id="GO:0009253">
    <property type="term" value="P:peptidoglycan catabolic process"/>
    <property type="evidence" value="ECO:0007669"/>
    <property type="project" value="InterPro"/>
</dbReference>
<dbReference type="Pfam" id="PF01510">
    <property type="entry name" value="Amidase_2"/>
    <property type="match status" value="1"/>
</dbReference>
<evidence type="ECO:0000313" key="5">
    <source>
        <dbReference type="Proteomes" id="UP000198660"/>
    </source>
</evidence>
<protein>
    <submittedName>
        <fullName evidence="4">N-acetylmuramoyl-L-alanine amidase</fullName>
    </submittedName>
</protein>
<dbReference type="InterPro" id="IPR033803">
    <property type="entry name" value="CBD-like_Golvesin-Xly"/>
</dbReference>
<dbReference type="InterPro" id="IPR006619">
    <property type="entry name" value="PGRP_domain_met/bac"/>
</dbReference>
<dbReference type="Proteomes" id="UP000198660">
    <property type="component" value="Unassembled WGS sequence"/>
</dbReference>
<accession>A0A1I6SH97</accession>
<reference evidence="5" key="1">
    <citation type="submission" date="2016-10" db="EMBL/GenBank/DDBJ databases">
        <authorList>
            <person name="Varghese N."/>
            <person name="Submissions S."/>
        </authorList>
    </citation>
    <scope>NUCLEOTIDE SEQUENCE [LARGE SCALE GENOMIC DNA]</scope>
    <source>
        <strain evidence="5">DSM 45789</strain>
    </source>
</reference>
<name>A0A1I6SH97_9BACL</name>
<evidence type="ECO:0000256" key="2">
    <source>
        <dbReference type="SAM" id="MobiDB-lite"/>
    </source>
</evidence>
<dbReference type="SMART" id="SM00701">
    <property type="entry name" value="PGRP"/>
    <property type="match status" value="1"/>
</dbReference>
<dbReference type="RefSeq" id="WP_091837244.1">
    <property type="nucleotide sequence ID" value="NZ_FPAA01000007.1"/>
</dbReference>
<dbReference type="InterPro" id="IPR036505">
    <property type="entry name" value="Amidase/PGRP_sf"/>
</dbReference>
<gene>
    <name evidence="4" type="ORF">SAMN05444972_10792</name>
</gene>
<dbReference type="CDD" id="cd06583">
    <property type="entry name" value="PGRP"/>
    <property type="match status" value="1"/>
</dbReference>